<feature type="compositionally biased region" description="Basic and acidic residues" evidence="1">
    <location>
        <begin position="236"/>
        <end position="246"/>
    </location>
</feature>
<accession>M1WZX4</accession>
<reference evidence="3" key="2">
    <citation type="submission" date="2016-01" db="EMBL/GenBank/DDBJ databases">
        <title>Diatom-associated endosymboitic cyanobacterium lacks core nitrogen metabolism enzymes.</title>
        <authorList>
            <person name="Hilton J.A."/>
            <person name="Foster R.A."/>
            <person name="Tripp H.J."/>
            <person name="Carter B.J."/>
            <person name="Zehr J.P."/>
            <person name="Villareal T.A."/>
        </authorList>
    </citation>
    <scope>NUCLEOTIDE SEQUENCE [LARGE SCALE GENOMIC DNA]</scope>
    <source>
        <strain evidence="3">HH01</strain>
    </source>
</reference>
<organism evidence="2 3">
    <name type="scientific">Richelia intracellularis HH01</name>
    <dbReference type="NCBI Taxonomy" id="1165094"/>
    <lineage>
        <taxon>Bacteria</taxon>
        <taxon>Bacillati</taxon>
        <taxon>Cyanobacteriota</taxon>
        <taxon>Cyanophyceae</taxon>
        <taxon>Nostocales</taxon>
        <taxon>Nostocaceae</taxon>
        <taxon>Richelia</taxon>
    </lineage>
</organism>
<evidence type="ECO:0000256" key="1">
    <source>
        <dbReference type="SAM" id="MobiDB-lite"/>
    </source>
</evidence>
<keyword evidence="3" id="KW-1185">Reference proteome</keyword>
<evidence type="ECO:0000313" key="3">
    <source>
        <dbReference type="Proteomes" id="UP000053051"/>
    </source>
</evidence>
<comment type="caution">
    <text evidence="2">The sequence shown here is derived from an EMBL/GenBank/DDBJ whole genome shotgun (WGS) entry which is preliminary data.</text>
</comment>
<feature type="compositionally biased region" description="Basic and acidic residues" evidence="1">
    <location>
        <begin position="220"/>
        <end position="229"/>
    </location>
</feature>
<feature type="region of interest" description="Disordered" evidence="1">
    <location>
        <begin position="211"/>
        <end position="263"/>
    </location>
</feature>
<evidence type="ECO:0000313" key="2">
    <source>
        <dbReference type="EMBL" id="CCH67972.1"/>
    </source>
</evidence>
<dbReference type="EMBL" id="CAIY01000072">
    <property type="protein sequence ID" value="CCH67972.1"/>
    <property type="molecule type" value="Genomic_DNA"/>
</dbReference>
<dbReference type="AlphaFoldDB" id="M1WZX4"/>
<name>M1WZX4_9NOST</name>
<gene>
    <name evidence="2" type="ORF">RINTHH_18170</name>
</gene>
<reference evidence="2 3" key="1">
    <citation type="submission" date="2012-05" db="EMBL/GenBank/DDBJ databases">
        <authorList>
            <person name="Hilton J."/>
        </authorList>
    </citation>
    <scope>NUCLEOTIDE SEQUENCE [LARGE SCALE GENOMIC DNA]</scope>
    <source>
        <strain evidence="2 3">HH01</strain>
    </source>
</reference>
<protein>
    <submittedName>
        <fullName evidence="2">Uncharacterized protein</fullName>
    </submittedName>
</protein>
<sequence length="263" mass="30452">MDKNQKIFQAIGIIRGDVFISEESKVFIQIDQNSYLLLFAPRCRKAYQALLLDVKNHSGKDKRLVVYPKFIHFPSRDKQHIVSFQLIGFDNGASPQDSAAMELGDFEFKLSGLWQFIPVCRIPCISVLRNYTEQRSQHLKELEPDKKARFLKASHLPLLWKDSVITPFRFNPKLNKEQLDKPMFVSVKAKFLSHRNVFGFDSLLGTPTPDAPRFLKLRRDKTQENEGKPKPYTPEMSKKEIPKKDTPNNTNHSPIDVKNKQKI</sequence>
<dbReference type="Proteomes" id="UP000053051">
    <property type="component" value="Unassembled WGS sequence"/>
</dbReference>
<proteinExistence type="predicted"/>